<keyword evidence="2" id="KW-1185">Reference proteome</keyword>
<dbReference type="PANTHER" id="PTHR43301">
    <property type="entry name" value="ARABINAN ENDO-1,5-ALPHA-L-ARABINOSIDASE"/>
    <property type="match status" value="1"/>
</dbReference>
<dbReference type="AlphaFoldDB" id="A0A3R5QWU1"/>
<sequence>MEDNMVYTLKNIKTLIPNFIGANTIKAANEYRIYETVYTDDETSSSINLFTAKSLEDEFVSRLPIISSNINDKVSAENPHPVLEVETGEHYLFYGDGRDGIYALHLNPRNGLAHIEGFGTCVARRPKWVGEAISEPYVVYNEKTNYYYLFVTYGDKNLDANIRVGRSKKITGPYLDANNRSLTDPYDYKEEIGFMISCGYRFDDSYGRVAVSRPLVFEREDSKWLFLQEAFSNSKEKEKNFEVRELLWTPDGWPVISPEPYKEIQEETLTLEGLIGPYEFIKLTPTLPQGVFNSVSLDILDKEMQGASSTRNSWAVKMPEYAEGRIELGGSIRGAWKLIDFQTIKFTYVNYKETYMIKQAYDDELGKPTIILTGKDTNGVACFAKKCDLPKFEF</sequence>
<dbReference type="InterPro" id="IPR023296">
    <property type="entry name" value="Glyco_hydro_beta-prop_sf"/>
</dbReference>
<accession>A0A3R5QWU1</accession>
<gene>
    <name evidence="1" type="ORF">C1I91_24220</name>
</gene>
<dbReference type="Gene3D" id="2.115.10.20">
    <property type="entry name" value="Glycosyl hydrolase domain, family 43"/>
    <property type="match status" value="1"/>
</dbReference>
<dbReference type="OrthoDB" id="9801455at2"/>
<evidence type="ECO:0000313" key="2">
    <source>
        <dbReference type="Proteomes" id="UP000286268"/>
    </source>
</evidence>
<dbReference type="InterPro" id="IPR050727">
    <property type="entry name" value="GH43_arabinanases"/>
</dbReference>
<proteinExistence type="predicted"/>
<dbReference type="EMBL" id="CP025746">
    <property type="protein sequence ID" value="QAA34492.1"/>
    <property type="molecule type" value="Genomic_DNA"/>
</dbReference>
<evidence type="ECO:0000313" key="1">
    <source>
        <dbReference type="EMBL" id="QAA34492.1"/>
    </source>
</evidence>
<name>A0A3R5QWU1_9CLOT</name>
<protein>
    <submittedName>
        <fullName evidence="1">Uncharacterized protein</fullName>
    </submittedName>
</protein>
<dbReference type="PANTHER" id="PTHR43301:SF3">
    <property type="entry name" value="ARABINAN ENDO-1,5-ALPHA-L-ARABINOSIDASE A-RELATED"/>
    <property type="match status" value="1"/>
</dbReference>
<dbReference type="SUPFAM" id="SSF75005">
    <property type="entry name" value="Arabinanase/levansucrase/invertase"/>
    <property type="match status" value="1"/>
</dbReference>
<dbReference type="RefSeq" id="WP_128215205.1">
    <property type="nucleotide sequence ID" value="NZ_CP025746.1"/>
</dbReference>
<reference evidence="1 2" key="1">
    <citation type="submission" date="2018-01" db="EMBL/GenBank/DDBJ databases">
        <title>Genome Sequencing and Assembly of Anaerobacter polyendosporus strain CT4.</title>
        <authorList>
            <person name="Tachaapaikoon C."/>
            <person name="Sutheeworapong S."/>
            <person name="Jenjaroenpun P."/>
            <person name="Wongsurawat T."/>
            <person name="Nookeaw I."/>
            <person name="Cheawchanlertfa P."/>
            <person name="Kosugi A."/>
            <person name="Cheevadhanarak S."/>
            <person name="Ratanakhanokchai K."/>
        </authorList>
    </citation>
    <scope>NUCLEOTIDE SEQUENCE [LARGE SCALE GENOMIC DNA]</scope>
    <source>
        <strain evidence="1 2">CT4</strain>
    </source>
</reference>
<organism evidence="1 2">
    <name type="scientific">Clostridium manihotivorum</name>
    <dbReference type="NCBI Taxonomy" id="2320868"/>
    <lineage>
        <taxon>Bacteria</taxon>
        <taxon>Bacillati</taxon>
        <taxon>Bacillota</taxon>
        <taxon>Clostridia</taxon>
        <taxon>Eubacteriales</taxon>
        <taxon>Clostridiaceae</taxon>
        <taxon>Clostridium</taxon>
    </lineage>
</organism>
<dbReference type="KEGG" id="cmah:C1I91_24220"/>
<dbReference type="Proteomes" id="UP000286268">
    <property type="component" value="Chromosome"/>
</dbReference>